<comment type="caution">
    <text evidence="2">The sequence shown here is derived from an EMBL/GenBank/DDBJ whole genome shotgun (WGS) entry which is preliminary data.</text>
</comment>
<protein>
    <submittedName>
        <fullName evidence="2">Uncharacterized protein</fullName>
    </submittedName>
</protein>
<name>A0A0G1KMC0_9BACT</name>
<reference evidence="2 3" key="1">
    <citation type="journal article" date="2015" name="Nature">
        <title>rRNA introns, odd ribosomes, and small enigmatic genomes across a large radiation of phyla.</title>
        <authorList>
            <person name="Brown C.T."/>
            <person name="Hug L.A."/>
            <person name="Thomas B.C."/>
            <person name="Sharon I."/>
            <person name="Castelle C.J."/>
            <person name="Singh A."/>
            <person name="Wilkins M.J."/>
            <person name="Williams K.H."/>
            <person name="Banfield J.F."/>
        </authorList>
    </citation>
    <scope>NUCLEOTIDE SEQUENCE [LARGE SCALE GENOMIC DNA]</scope>
</reference>
<accession>A0A0G1KMC0</accession>
<evidence type="ECO:0000313" key="3">
    <source>
        <dbReference type="Proteomes" id="UP000034797"/>
    </source>
</evidence>
<dbReference type="Proteomes" id="UP000034797">
    <property type="component" value="Unassembled WGS sequence"/>
</dbReference>
<keyword evidence="1" id="KW-0472">Membrane</keyword>
<organism evidence="2 3">
    <name type="scientific">Candidatus Collierbacteria bacterium GW2011_GWA2_44_99</name>
    <dbReference type="NCBI Taxonomy" id="1618380"/>
    <lineage>
        <taxon>Bacteria</taxon>
        <taxon>Candidatus Collieribacteriota</taxon>
    </lineage>
</organism>
<proteinExistence type="predicted"/>
<dbReference type="EMBL" id="LCJW01000047">
    <property type="protein sequence ID" value="KKT84846.1"/>
    <property type="molecule type" value="Genomic_DNA"/>
</dbReference>
<gene>
    <name evidence="2" type="ORF">UW84_C0047G0001</name>
</gene>
<evidence type="ECO:0000313" key="2">
    <source>
        <dbReference type="EMBL" id="KKT84846.1"/>
    </source>
</evidence>
<keyword evidence="1" id="KW-0812">Transmembrane</keyword>
<feature type="transmembrane region" description="Helical" evidence="1">
    <location>
        <begin position="6"/>
        <end position="24"/>
    </location>
</feature>
<evidence type="ECO:0000256" key="1">
    <source>
        <dbReference type="SAM" id="Phobius"/>
    </source>
</evidence>
<sequence>MKRGFVLIIIGFAIFSSLVLYNYLQAQSAIKDTRPSPLTIDLVSYPEVVKAGHTGTFIWRIEASPDLSTPSTTIYWGYEASPGALTKQDSPQAVGYPSSQPDYLSGNFSLPSSFDLNIKLTQPGQVFFRAYAKVKGDHLWSEEMSLNVEK</sequence>
<dbReference type="AlphaFoldDB" id="A0A0G1KMC0"/>
<keyword evidence="1" id="KW-1133">Transmembrane helix</keyword>